<dbReference type="GO" id="GO:0004065">
    <property type="term" value="F:arylsulfatase activity"/>
    <property type="evidence" value="ECO:0007669"/>
    <property type="project" value="TreeGrafter"/>
</dbReference>
<feature type="domain" description="Sulfatase N-terminal" evidence="4">
    <location>
        <begin position="44"/>
        <end position="324"/>
    </location>
</feature>
<dbReference type="SUPFAM" id="SSF53649">
    <property type="entry name" value="Alkaline phosphatase-like"/>
    <property type="match status" value="1"/>
</dbReference>
<evidence type="ECO:0000256" key="2">
    <source>
        <dbReference type="PIRSR" id="PIRSR600917-52"/>
    </source>
</evidence>
<gene>
    <name evidence="5" type="ORF">IFJ97_05045</name>
</gene>
<dbReference type="Gene3D" id="3.40.720.10">
    <property type="entry name" value="Alkaline Phosphatase, subunit A"/>
    <property type="match status" value="2"/>
</dbReference>
<feature type="signal peptide" evidence="3">
    <location>
        <begin position="1"/>
        <end position="28"/>
    </location>
</feature>
<dbReference type="AlphaFoldDB" id="A0A8J7CGD9"/>
<proteinExistence type="inferred from homology"/>
<organism evidence="5 6">
    <name type="scientific">Candidatus Sulfomarinibacter kjeldsenii</name>
    <dbReference type="NCBI Taxonomy" id="2885994"/>
    <lineage>
        <taxon>Bacteria</taxon>
        <taxon>Pseudomonadati</taxon>
        <taxon>Acidobacteriota</taxon>
        <taxon>Thermoanaerobaculia</taxon>
        <taxon>Thermoanaerobaculales</taxon>
        <taxon>Candidatus Sulfomarinibacteraceae</taxon>
        <taxon>Candidatus Sulfomarinibacter</taxon>
    </lineage>
</organism>
<feature type="chain" id="PRO_5035195264" evidence="3">
    <location>
        <begin position="29"/>
        <end position="447"/>
    </location>
</feature>
<comment type="caution">
    <text evidence="5">The sequence shown here is derived from an EMBL/GenBank/DDBJ whole genome shotgun (WGS) entry which is preliminary data.</text>
</comment>
<evidence type="ECO:0000256" key="1">
    <source>
        <dbReference type="ARBA" id="ARBA00008779"/>
    </source>
</evidence>
<dbReference type="InterPro" id="IPR017850">
    <property type="entry name" value="Alkaline_phosphatase_core_sf"/>
</dbReference>
<sequence>MKQKSFLKRFMAAIAVCSLAIVMLMSCGGEKSEEGGVIAGAHPIIIIALDGIRADALGSYGAPARTPAFDALAAESVRFEWAFAQAPQSQPSLATLFSGLYPTTNGLRAPGDYMADEAQTLAEVFKAAGYSTASFVEGLPGGSDYGLAQGFDSYQTVSNPGVQATEWMKSHAKENFLLVLAGWSNLALEQVNALLEGSGQPEGMDQRVAEVLASRATDKPINFDDVDLEWARAWYAARIQVIDSLLAGFLADMRSLGLDKRATLVVLGSNGFALQENGDLFGESLYASVTRVPVFIRFAAGAHVRSISKVVEVVDLMPTLLELSDQPVPAGVQGSSVLPILEGVGQPPYVAFGESPQFDGQRFVALGGMGMVSGIAGAGAGIFSLGFDPLQRDDLSETEADKLAVMVSHLEAWEKMVSVTSLDPDLRTEEELDEDTLKQLKSLGYIQ</sequence>
<comment type="similarity">
    <text evidence="1">Belongs to the sulfatase family.</text>
</comment>
<evidence type="ECO:0000313" key="6">
    <source>
        <dbReference type="Proteomes" id="UP000598633"/>
    </source>
</evidence>
<dbReference type="InterPro" id="IPR000917">
    <property type="entry name" value="Sulfatase_N"/>
</dbReference>
<dbReference type="PANTHER" id="PTHR42693:SF33">
    <property type="entry name" value="ARYLSULFATASE"/>
    <property type="match status" value="1"/>
</dbReference>
<dbReference type="EMBL" id="JACXWA010000082">
    <property type="protein sequence ID" value="MBD3870709.1"/>
    <property type="molecule type" value="Genomic_DNA"/>
</dbReference>
<reference evidence="5 6" key="1">
    <citation type="submission" date="2020-08" db="EMBL/GenBank/DDBJ databases">
        <title>Acidobacteriota in marine sediments use diverse sulfur dissimilation pathways.</title>
        <authorList>
            <person name="Wasmund K."/>
        </authorList>
    </citation>
    <scope>NUCLEOTIDE SEQUENCE [LARGE SCALE GENOMIC DNA]</scope>
    <source>
        <strain evidence="5">MAG AM3-A</strain>
    </source>
</reference>
<dbReference type="Pfam" id="PF00884">
    <property type="entry name" value="Sulfatase"/>
    <property type="match status" value="1"/>
</dbReference>
<evidence type="ECO:0000313" key="5">
    <source>
        <dbReference type="EMBL" id="MBD3870709.1"/>
    </source>
</evidence>
<evidence type="ECO:0000259" key="4">
    <source>
        <dbReference type="Pfam" id="PF00884"/>
    </source>
</evidence>
<accession>A0A8J7CGD9</accession>
<keyword evidence="5" id="KW-0378">Hydrolase</keyword>
<dbReference type="Proteomes" id="UP000598633">
    <property type="component" value="Unassembled WGS sequence"/>
</dbReference>
<protein>
    <submittedName>
        <fullName evidence="5">Sulfatase-like hydrolase/transferase</fullName>
    </submittedName>
</protein>
<evidence type="ECO:0000256" key="3">
    <source>
        <dbReference type="SAM" id="SignalP"/>
    </source>
</evidence>
<keyword evidence="3" id="KW-0732">Signal</keyword>
<feature type="modified residue" description="3-oxoalanine (Ser)" evidence="2">
    <location>
        <position position="89"/>
    </location>
</feature>
<dbReference type="PROSITE" id="PS51257">
    <property type="entry name" value="PROKAR_LIPOPROTEIN"/>
    <property type="match status" value="1"/>
</dbReference>
<name>A0A8J7CGD9_9BACT</name>
<dbReference type="InterPro" id="IPR050738">
    <property type="entry name" value="Sulfatase"/>
</dbReference>
<dbReference type="PANTHER" id="PTHR42693">
    <property type="entry name" value="ARYLSULFATASE FAMILY MEMBER"/>
    <property type="match status" value="1"/>
</dbReference>
<comment type="PTM">
    <text evidence="2">The conversion to 3-oxoalanine (also known as C-formylglycine, FGly), of a serine or cysteine residue in prokaryotes and of a cysteine residue in eukaryotes, is critical for catalytic activity.</text>
</comment>